<evidence type="ECO:0000256" key="7">
    <source>
        <dbReference type="ARBA" id="ARBA00023274"/>
    </source>
</evidence>
<evidence type="ECO:0000256" key="9">
    <source>
        <dbReference type="HAMAP-Rule" id="MF_00306"/>
    </source>
</evidence>
<dbReference type="Pfam" id="PF02978">
    <property type="entry name" value="SRP_SPB"/>
    <property type="match status" value="1"/>
</dbReference>
<keyword evidence="3 9" id="KW-0378">Hydrolase</keyword>
<name>A0A7T0BZN9_9BACT</name>
<dbReference type="PANTHER" id="PTHR11564:SF5">
    <property type="entry name" value="SIGNAL RECOGNITION PARTICLE SUBUNIT SRP54"/>
    <property type="match status" value="1"/>
</dbReference>
<dbReference type="NCBIfam" id="TIGR00959">
    <property type="entry name" value="ffh"/>
    <property type="match status" value="1"/>
</dbReference>
<dbReference type="EC" id="3.6.5.4" evidence="9"/>
<dbReference type="GO" id="GO:0005525">
    <property type="term" value="F:GTP binding"/>
    <property type="evidence" value="ECO:0007669"/>
    <property type="project" value="UniProtKB-UniRule"/>
</dbReference>
<accession>A0A7T0BZN9</accession>
<dbReference type="InterPro" id="IPR027417">
    <property type="entry name" value="P-loop_NTPase"/>
</dbReference>
<evidence type="ECO:0000256" key="1">
    <source>
        <dbReference type="ARBA" id="ARBA00005450"/>
    </source>
</evidence>
<dbReference type="SMART" id="SM00963">
    <property type="entry name" value="SRP54_N"/>
    <property type="match status" value="1"/>
</dbReference>
<dbReference type="AlphaFoldDB" id="A0A7T0BZN9"/>
<dbReference type="GO" id="GO:0048500">
    <property type="term" value="C:signal recognition particle"/>
    <property type="evidence" value="ECO:0007669"/>
    <property type="project" value="UniProtKB-UniRule"/>
</dbReference>
<evidence type="ECO:0000259" key="10">
    <source>
        <dbReference type="PROSITE" id="PS00300"/>
    </source>
</evidence>
<comment type="domain">
    <text evidence="9">Composed of three domains: the N-terminal N domain, which is responsible for interactions with the ribosome, the central G domain, which binds GTP, and the C-terminal M domain, which binds the RNA and the signal sequence of the RNC.</text>
</comment>
<evidence type="ECO:0000256" key="6">
    <source>
        <dbReference type="ARBA" id="ARBA00023135"/>
    </source>
</evidence>
<evidence type="ECO:0000256" key="3">
    <source>
        <dbReference type="ARBA" id="ARBA00022801"/>
    </source>
</evidence>
<dbReference type="KEGG" id="nva:G3M78_00135"/>
<dbReference type="InterPro" id="IPR042101">
    <property type="entry name" value="SRP54_N_sf"/>
</dbReference>
<feature type="binding site" evidence="9">
    <location>
        <begin position="247"/>
        <end position="250"/>
    </location>
    <ligand>
        <name>GTP</name>
        <dbReference type="ChEBI" id="CHEBI:37565"/>
    </ligand>
</feature>
<dbReference type="Gene3D" id="1.10.260.30">
    <property type="entry name" value="Signal recognition particle, SRP54 subunit, M-domain"/>
    <property type="match status" value="1"/>
</dbReference>
<dbReference type="GO" id="GO:0006614">
    <property type="term" value="P:SRP-dependent cotranslational protein targeting to membrane"/>
    <property type="evidence" value="ECO:0007669"/>
    <property type="project" value="InterPro"/>
</dbReference>
<keyword evidence="4 9" id="KW-0694">RNA-binding</keyword>
<evidence type="ECO:0000256" key="4">
    <source>
        <dbReference type="ARBA" id="ARBA00022884"/>
    </source>
</evidence>
<protein>
    <recommendedName>
        <fullName evidence="9">Signal recognition particle protein</fullName>
        <ecNumber evidence="9">3.6.5.4</ecNumber>
    </recommendedName>
    <alternativeName>
        <fullName evidence="9">Fifty-four homolog</fullName>
    </alternativeName>
</protein>
<dbReference type="HAMAP" id="MF_00306">
    <property type="entry name" value="SRP54"/>
    <property type="match status" value="1"/>
</dbReference>
<dbReference type="InterPro" id="IPR004125">
    <property type="entry name" value="Signal_recog_particle_SRP54_M"/>
</dbReference>
<dbReference type="EMBL" id="CP048620">
    <property type="protein sequence ID" value="QPJ63899.1"/>
    <property type="molecule type" value="Genomic_DNA"/>
</dbReference>
<dbReference type="InterPro" id="IPR022941">
    <property type="entry name" value="SRP54"/>
</dbReference>
<dbReference type="SMART" id="SM00382">
    <property type="entry name" value="AAA"/>
    <property type="match status" value="1"/>
</dbReference>
<dbReference type="CDD" id="cd18539">
    <property type="entry name" value="SRP_G"/>
    <property type="match status" value="1"/>
</dbReference>
<dbReference type="SUPFAM" id="SSF47446">
    <property type="entry name" value="Signal peptide-binding domain"/>
    <property type="match status" value="1"/>
</dbReference>
<gene>
    <name evidence="9 11" type="primary">ffh</name>
    <name evidence="11" type="ORF">G3M78_00135</name>
</gene>
<dbReference type="SMART" id="SM00962">
    <property type="entry name" value="SRP54"/>
    <property type="match status" value="1"/>
</dbReference>
<keyword evidence="2 9" id="KW-0547">Nucleotide-binding</keyword>
<evidence type="ECO:0000256" key="5">
    <source>
        <dbReference type="ARBA" id="ARBA00023134"/>
    </source>
</evidence>
<keyword evidence="6 9" id="KW-0733">Signal recognition particle</keyword>
<dbReference type="InterPro" id="IPR000897">
    <property type="entry name" value="SRP54_GTPase_dom"/>
</dbReference>
<evidence type="ECO:0000313" key="12">
    <source>
        <dbReference type="Proteomes" id="UP000594464"/>
    </source>
</evidence>
<comment type="similarity">
    <text evidence="1 9">Belongs to the GTP-binding SRP family. SRP54 subfamily.</text>
</comment>
<evidence type="ECO:0000313" key="11">
    <source>
        <dbReference type="EMBL" id="QPJ63899.1"/>
    </source>
</evidence>
<dbReference type="Pfam" id="PF02881">
    <property type="entry name" value="SRP54_N"/>
    <property type="match status" value="1"/>
</dbReference>
<comment type="function">
    <text evidence="9">Involved in targeting and insertion of nascent membrane proteins into the cytoplasmic membrane. Binds to the hydrophobic signal sequence of the ribosome-nascent chain (RNC) as it emerges from the ribosomes. The SRP-RNC complex is then targeted to the cytoplasmic membrane where it interacts with the SRP receptor FtsY.</text>
</comment>
<reference evidence="12" key="1">
    <citation type="submission" date="2020-02" db="EMBL/GenBank/DDBJ databases">
        <title>Genomic and physiological characterization of two novel Nitrospinaceae genera.</title>
        <authorList>
            <person name="Mueller A.J."/>
            <person name="Jung M.-Y."/>
            <person name="Strachan C.R."/>
            <person name="Herbold C.W."/>
            <person name="Kirkegaard R.H."/>
            <person name="Daims H."/>
        </authorList>
    </citation>
    <scope>NUCLEOTIDE SEQUENCE [LARGE SCALE GENOMIC DNA]</scope>
</reference>
<organism evidence="11 12">
    <name type="scientific">Candidatus Nitrohelix vancouverensis</name>
    <dbReference type="NCBI Taxonomy" id="2705534"/>
    <lineage>
        <taxon>Bacteria</taxon>
        <taxon>Pseudomonadati</taxon>
        <taxon>Nitrospinota/Tectimicrobiota group</taxon>
        <taxon>Nitrospinota</taxon>
        <taxon>Nitrospinia</taxon>
        <taxon>Nitrospinales</taxon>
        <taxon>Nitrospinaceae</taxon>
        <taxon>Candidatus Nitrohelix</taxon>
    </lineage>
</organism>
<evidence type="ECO:0000256" key="2">
    <source>
        <dbReference type="ARBA" id="ARBA00022741"/>
    </source>
</evidence>
<feature type="domain" description="SRP54-type proteins GTP-binding" evidence="10">
    <location>
        <begin position="268"/>
        <end position="281"/>
    </location>
</feature>
<keyword evidence="9" id="KW-0963">Cytoplasm</keyword>
<feature type="binding site" evidence="9">
    <location>
        <begin position="189"/>
        <end position="193"/>
    </location>
    <ligand>
        <name>GTP</name>
        <dbReference type="ChEBI" id="CHEBI:37565"/>
    </ligand>
</feature>
<keyword evidence="7 9" id="KW-0687">Ribonucleoprotein</keyword>
<keyword evidence="5 9" id="KW-0342">GTP-binding</keyword>
<dbReference type="FunFam" id="3.40.50.300:FF:000022">
    <property type="entry name" value="Signal recognition particle 54 kDa subunit"/>
    <property type="match status" value="1"/>
</dbReference>
<dbReference type="InterPro" id="IPR036891">
    <property type="entry name" value="Signal_recog_part_SRP54_M_sf"/>
</dbReference>
<dbReference type="Gene3D" id="3.40.50.300">
    <property type="entry name" value="P-loop containing nucleotide triphosphate hydrolases"/>
    <property type="match status" value="1"/>
</dbReference>
<dbReference type="PROSITE" id="PS00300">
    <property type="entry name" value="SRP54"/>
    <property type="match status" value="1"/>
</dbReference>
<dbReference type="SUPFAM" id="SSF52540">
    <property type="entry name" value="P-loop containing nucleoside triphosphate hydrolases"/>
    <property type="match status" value="1"/>
</dbReference>
<dbReference type="Gene3D" id="1.20.120.140">
    <property type="entry name" value="Signal recognition particle SRP54, nucleotide-binding domain"/>
    <property type="match status" value="1"/>
</dbReference>
<feature type="binding site" evidence="9">
    <location>
        <begin position="107"/>
        <end position="114"/>
    </location>
    <ligand>
        <name>GTP</name>
        <dbReference type="ChEBI" id="CHEBI:37565"/>
    </ligand>
</feature>
<dbReference type="InterPro" id="IPR003593">
    <property type="entry name" value="AAA+_ATPase"/>
</dbReference>
<comment type="subunit">
    <text evidence="9">Part of the signal recognition particle protein translocation system, which is composed of SRP and FtsY.</text>
</comment>
<dbReference type="InterPro" id="IPR004780">
    <property type="entry name" value="SRP"/>
</dbReference>
<dbReference type="PANTHER" id="PTHR11564">
    <property type="entry name" value="SIGNAL RECOGNITION PARTICLE 54K PROTEIN SRP54"/>
    <property type="match status" value="1"/>
</dbReference>
<sequence length="449" mass="49044">MFESLSSRLDGIYKKLRGRGVLKEADVDEALREIRVALIEADVSLSVIKDFLADVREKAIGVEVLKSLTPGHQMVKVVSDHLAGLLGEDFSDIRFSSEPPTVILMAGLQGSGKTTSVAKLARRFKLKGKTCMMVPADVYRPAAIEQLNVLGQELEVDVYQAGDEKDPVQICKKAIEEAARKLCHVVILDTAGRRQNDAELMAELKAIKEATNPHEVLFVADSMMGQQAAETAKTFNEAVGIDGVILTKLDGDARGGAALSVKSVTGKPIRFVGLGEKLEALEPFHPDRIVSKILGMGDVMSLVEKAEQIYEVEEREKLEKKIKGNSFTLDDFKDQLKQVQKMGSMQQILSMIPGAGKLKGVNVDESAFVRIEAIINSMTPAERAKHGMITSSRKRRIAQGSGTRVNDVNKLLKQFAQMQKMMKKFSSGKMRGIDLGMLGGRGGGFAPFK</sequence>
<dbReference type="Proteomes" id="UP000594464">
    <property type="component" value="Chromosome"/>
</dbReference>
<dbReference type="Pfam" id="PF00448">
    <property type="entry name" value="SRP54"/>
    <property type="match status" value="1"/>
</dbReference>
<evidence type="ECO:0000256" key="8">
    <source>
        <dbReference type="ARBA" id="ARBA00048027"/>
    </source>
</evidence>
<dbReference type="GO" id="GO:0003924">
    <property type="term" value="F:GTPase activity"/>
    <property type="evidence" value="ECO:0007669"/>
    <property type="project" value="UniProtKB-UniRule"/>
</dbReference>
<comment type="catalytic activity">
    <reaction evidence="8 9">
        <text>GTP + H2O = GDP + phosphate + H(+)</text>
        <dbReference type="Rhea" id="RHEA:19669"/>
        <dbReference type="ChEBI" id="CHEBI:15377"/>
        <dbReference type="ChEBI" id="CHEBI:15378"/>
        <dbReference type="ChEBI" id="CHEBI:37565"/>
        <dbReference type="ChEBI" id="CHEBI:43474"/>
        <dbReference type="ChEBI" id="CHEBI:58189"/>
        <dbReference type="EC" id="3.6.5.4"/>
    </reaction>
</comment>
<proteinExistence type="inferred from homology"/>
<comment type="subcellular location">
    <subcellularLocation>
        <location evidence="9">Cytoplasm</location>
    </subcellularLocation>
    <text evidence="9">The SRP-RNC complex is targeted to the cytoplasmic membrane.</text>
</comment>
<dbReference type="GO" id="GO:0008312">
    <property type="term" value="F:7S RNA binding"/>
    <property type="evidence" value="ECO:0007669"/>
    <property type="project" value="InterPro"/>
</dbReference>
<dbReference type="InterPro" id="IPR013822">
    <property type="entry name" value="Signal_recog_particl_SRP54_hlx"/>
</dbReference>